<dbReference type="RefSeq" id="WP_066542181.1">
    <property type="nucleotide sequence ID" value="NZ_MASJ01000001.1"/>
</dbReference>
<evidence type="ECO:0000256" key="1">
    <source>
        <dbReference type="ARBA" id="ARBA00004141"/>
    </source>
</evidence>
<evidence type="ECO:0000256" key="2">
    <source>
        <dbReference type="ARBA" id="ARBA00022692"/>
    </source>
</evidence>
<evidence type="ECO:0000313" key="6">
    <source>
        <dbReference type="EMBL" id="OCS88386.1"/>
    </source>
</evidence>
<dbReference type="AlphaFoldDB" id="A0A1C0YMI4"/>
<evidence type="ECO:0000313" key="7">
    <source>
        <dbReference type="Proteomes" id="UP000093199"/>
    </source>
</evidence>
<keyword evidence="2 5" id="KW-0812">Transmembrane</keyword>
<feature type="transmembrane region" description="Helical" evidence="5">
    <location>
        <begin position="153"/>
        <end position="177"/>
    </location>
</feature>
<organism evidence="6 7">
    <name type="scientific">Caryophanon tenue</name>
    <dbReference type="NCBI Taxonomy" id="33978"/>
    <lineage>
        <taxon>Bacteria</taxon>
        <taxon>Bacillati</taxon>
        <taxon>Bacillota</taxon>
        <taxon>Bacilli</taxon>
        <taxon>Bacillales</taxon>
        <taxon>Caryophanaceae</taxon>
        <taxon>Caryophanon</taxon>
    </lineage>
</organism>
<name>A0A1C0YMI4_9BACL</name>
<sequence length="178" mass="20452">MLDLLIIIVLIASLIVGIRRGLIVQAIHLLGVAISFIIAWIYYKPLSDHFEMLIPYPGVTSDTDLILSVADIDVDRTFYRLFAFVLIFIVAKMLLQVIASMFHKFSYLPVLKDWNRIGGAILAFIEFYIVMFMVLYLLAMLPLSFITSRLENSFFVGLIVEYTPILTAICQKLWYLYV</sequence>
<dbReference type="GO" id="GO:0009403">
    <property type="term" value="P:toxin biosynthetic process"/>
    <property type="evidence" value="ECO:0007669"/>
    <property type="project" value="InterPro"/>
</dbReference>
<dbReference type="STRING" id="33978.A6M13_00640"/>
<dbReference type="Pfam" id="PF02674">
    <property type="entry name" value="Colicin_V"/>
    <property type="match status" value="1"/>
</dbReference>
<evidence type="ECO:0000256" key="4">
    <source>
        <dbReference type="ARBA" id="ARBA00023136"/>
    </source>
</evidence>
<dbReference type="PANTHER" id="PTHR37306:SF1">
    <property type="entry name" value="COLICIN V PRODUCTION PROTEIN"/>
    <property type="match status" value="1"/>
</dbReference>
<feature type="transmembrane region" description="Helical" evidence="5">
    <location>
        <begin position="78"/>
        <end position="99"/>
    </location>
</feature>
<feature type="transmembrane region" description="Helical" evidence="5">
    <location>
        <begin position="27"/>
        <end position="43"/>
    </location>
</feature>
<dbReference type="Proteomes" id="UP000093199">
    <property type="component" value="Unassembled WGS sequence"/>
</dbReference>
<proteinExistence type="predicted"/>
<gene>
    <name evidence="6" type="ORF">A6M13_00640</name>
</gene>
<dbReference type="InterPro" id="IPR003825">
    <property type="entry name" value="Colicin-V_CvpA"/>
</dbReference>
<dbReference type="OrthoDB" id="1809613at2"/>
<evidence type="ECO:0008006" key="8">
    <source>
        <dbReference type="Google" id="ProtNLM"/>
    </source>
</evidence>
<keyword evidence="7" id="KW-1185">Reference proteome</keyword>
<feature type="transmembrane region" description="Helical" evidence="5">
    <location>
        <begin position="119"/>
        <end position="141"/>
    </location>
</feature>
<comment type="caution">
    <text evidence="6">The sequence shown here is derived from an EMBL/GenBank/DDBJ whole genome shotgun (WGS) entry which is preliminary data.</text>
</comment>
<evidence type="ECO:0000256" key="3">
    <source>
        <dbReference type="ARBA" id="ARBA00022989"/>
    </source>
</evidence>
<accession>A0A1C0YMI4</accession>
<comment type="subcellular location">
    <subcellularLocation>
        <location evidence="1">Membrane</location>
        <topology evidence="1">Multi-pass membrane protein</topology>
    </subcellularLocation>
</comment>
<keyword evidence="4 5" id="KW-0472">Membrane</keyword>
<evidence type="ECO:0000256" key="5">
    <source>
        <dbReference type="SAM" id="Phobius"/>
    </source>
</evidence>
<dbReference type="PANTHER" id="PTHR37306">
    <property type="entry name" value="COLICIN V PRODUCTION PROTEIN"/>
    <property type="match status" value="1"/>
</dbReference>
<dbReference type="EMBL" id="MASJ01000001">
    <property type="protein sequence ID" value="OCS88386.1"/>
    <property type="molecule type" value="Genomic_DNA"/>
</dbReference>
<reference evidence="6 7" key="1">
    <citation type="submission" date="2016-07" db="EMBL/GenBank/DDBJ databases">
        <title>Caryophanon tenue genome sequencing.</title>
        <authorList>
            <person name="Verma A."/>
            <person name="Pal Y."/>
            <person name="Krishnamurthi S."/>
        </authorList>
    </citation>
    <scope>NUCLEOTIDE SEQUENCE [LARGE SCALE GENOMIC DNA]</scope>
    <source>
        <strain evidence="6 7">DSM 14152</strain>
    </source>
</reference>
<dbReference type="GO" id="GO:0016020">
    <property type="term" value="C:membrane"/>
    <property type="evidence" value="ECO:0007669"/>
    <property type="project" value="UniProtKB-SubCell"/>
</dbReference>
<protein>
    <recommendedName>
        <fullName evidence="8">Colicin V production protein</fullName>
    </recommendedName>
</protein>
<keyword evidence="3 5" id="KW-1133">Transmembrane helix</keyword>